<name>A0A1C6S9V5_9ACTN</name>
<gene>
    <name evidence="1" type="ORF">GA0070616_3243</name>
</gene>
<sequence>MPHPIMFDEADPLLGRLRTLALAFPDAAEKVSHGRPAFYTTKVFAYYGGSVKVDGVYQQHEQSVIVLVDPEERTALLAEDRCFVPAYLGAYGWVGVDLTDDTGWDEVGELLDASYRRTAGARRIALLDSRRP</sequence>
<evidence type="ECO:0000313" key="2">
    <source>
        <dbReference type="Proteomes" id="UP000199699"/>
    </source>
</evidence>
<dbReference type="OrthoDB" id="8479417at2"/>
<evidence type="ECO:0000313" key="1">
    <source>
        <dbReference type="EMBL" id="SCL26121.1"/>
    </source>
</evidence>
<dbReference type="SUPFAM" id="SSF142906">
    <property type="entry name" value="YjbR-like"/>
    <property type="match status" value="1"/>
</dbReference>
<protein>
    <submittedName>
        <fullName evidence="1">YjbR protein</fullName>
    </submittedName>
</protein>
<dbReference type="Proteomes" id="UP000199699">
    <property type="component" value="Unassembled WGS sequence"/>
</dbReference>
<organism evidence="1 2">
    <name type="scientific">Micromonospora nigra</name>
    <dbReference type="NCBI Taxonomy" id="145857"/>
    <lineage>
        <taxon>Bacteria</taxon>
        <taxon>Bacillati</taxon>
        <taxon>Actinomycetota</taxon>
        <taxon>Actinomycetes</taxon>
        <taxon>Micromonosporales</taxon>
        <taxon>Micromonosporaceae</taxon>
        <taxon>Micromonospora</taxon>
    </lineage>
</organism>
<dbReference type="Pfam" id="PF04237">
    <property type="entry name" value="YjbR"/>
    <property type="match status" value="1"/>
</dbReference>
<dbReference type="InterPro" id="IPR038056">
    <property type="entry name" value="YjbR-like_sf"/>
</dbReference>
<dbReference type="InterPro" id="IPR058532">
    <property type="entry name" value="YjbR/MT2646/Rv2570-like"/>
</dbReference>
<proteinExistence type="predicted"/>
<dbReference type="EMBL" id="FMHT01000003">
    <property type="protein sequence ID" value="SCL26121.1"/>
    <property type="molecule type" value="Genomic_DNA"/>
</dbReference>
<reference evidence="1 2" key="1">
    <citation type="submission" date="2016-06" db="EMBL/GenBank/DDBJ databases">
        <authorList>
            <person name="Kjaerup R.B."/>
            <person name="Dalgaard T.S."/>
            <person name="Juul-Madsen H.R."/>
        </authorList>
    </citation>
    <scope>NUCLEOTIDE SEQUENCE [LARGE SCALE GENOMIC DNA]</scope>
    <source>
        <strain evidence="1 2">DSM 43818</strain>
    </source>
</reference>
<keyword evidence="2" id="KW-1185">Reference proteome</keyword>
<dbReference type="AlphaFoldDB" id="A0A1C6S9V5"/>
<accession>A0A1C6S9V5</accession>
<dbReference type="RefSeq" id="WP_091082712.1">
    <property type="nucleotide sequence ID" value="NZ_FMHT01000003.1"/>
</dbReference>
<dbReference type="Gene3D" id="3.90.1150.30">
    <property type="match status" value="1"/>
</dbReference>